<keyword evidence="1" id="KW-1133">Transmembrane helix</keyword>
<evidence type="ECO:0000313" key="3">
    <source>
        <dbReference type="EMBL" id="BAD31579.1"/>
    </source>
</evidence>
<accession>Q6YT72</accession>
<reference evidence="4" key="3">
    <citation type="journal article" date="2005" name="Nature">
        <title>The map-based sequence of the rice genome.</title>
        <authorList>
            <consortium name="International rice genome sequencing project (IRGSP)"/>
            <person name="Matsumoto T."/>
            <person name="Wu J."/>
            <person name="Kanamori H."/>
            <person name="Katayose Y."/>
            <person name="Fujisawa M."/>
            <person name="Namiki N."/>
            <person name="Mizuno H."/>
            <person name="Yamamoto K."/>
            <person name="Antonio B.A."/>
            <person name="Baba T."/>
            <person name="Sakata K."/>
            <person name="Nagamura Y."/>
            <person name="Aoki H."/>
            <person name="Arikawa K."/>
            <person name="Arita K."/>
            <person name="Bito T."/>
            <person name="Chiden Y."/>
            <person name="Fujitsuka N."/>
            <person name="Fukunaka R."/>
            <person name="Hamada M."/>
            <person name="Harada C."/>
            <person name="Hayashi A."/>
            <person name="Hijishita S."/>
            <person name="Honda M."/>
            <person name="Hosokawa S."/>
            <person name="Ichikawa Y."/>
            <person name="Idonuma A."/>
            <person name="Iijima M."/>
            <person name="Ikeda M."/>
            <person name="Ikeno M."/>
            <person name="Ito K."/>
            <person name="Ito S."/>
            <person name="Ito T."/>
            <person name="Ito Y."/>
            <person name="Ito Y."/>
            <person name="Iwabuchi A."/>
            <person name="Kamiya K."/>
            <person name="Karasawa W."/>
            <person name="Kurita K."/>
            <person name="Katagiri S."/>
            <person name="Kikuta A."/>
            <person name="Kobayashi H."/>
            <person name="Kobayashi N."/>
            <person name="Machita K."/>
            <person name="Maehara T."/>
            <person name="Masukawa M."/>
            <person name="Mizubayashi T."/>
            <person name="Mukai Y."/>
            <person name="Nagasaki H."/>
            <person name="Nagata Y."/>
            <person name="Naito S."/>
            <person name="Nakashima M."/>
            <person name="Nakama Y."/>
            <person name="Nakamichi Y."/>
            <person name="Nakamura M."/>
            <person name="Meguro A."/>
            <person name="Negishi M."/>
            <person name="Ohta I."/>
            <person name="Ohta T."/>
            <person name="Okamoto M."/>
            <person name="Ono N."/>
            <person name="Saji S."/>
            <person name="Sakaguchi M."/>
            <person name="Sakai K."/>
            <person name="Shibata M."/>
            <person name="Shimokawa T."/>
            <person name="Song J."/>
            <person name="Takazaki Y."/>
            <person name="Terasawa K."/>
            <person name="Tsugane M."/>
            <person name="Tsuji K."/>
            <person name="Ueda S."/>
            <person name="Waki K."/>
            <person name="Yamagata H."/>
            <person name="Yamamoto M."/>
            <person name="Yamamoto S."/>
            <person name="Yamane H."/>
            <person name="Yoshiki S."/>
            <person name="Yoshihara R."/>
            <person name="Yukawa K."/>
            <person name="Zhong H."/>
            <person name="Yano M."/>
            <person name="Yuan Q."/>
            <person name="Ouyang S."/>
            <person name="Liu J."/>
            <person name="Jones K.M."/>
            <person name="Gansberger K."/>
            <person name="Moffat K."/>
            <person name="Hill J."/>
            <person name="Bera J."/>
            <person name="Fadrosh D."/>
            <person name="Jin S."/>
            <person name="Johri S."/>
            <person name="Kim M."/>
            <person name="Overton L."/>
            <person name="Reardon M."/>
            <person name="Tsitrin T."/>
            <person name="Vuong H."/>
            <person name="Weaver B."/>
            <person name="Ciecko A."/>
            <person name="Tallon L."/>
            <person name="Jackson J."/>
            <person name="Pai G."/>
            <person name="Aken S.V."/>
            <person name="Utterback T."/>
            <person name="Reidmuller S."/>
            <person name="Feldblyum T."/>
            <person name="Hsiao J."/>
            <person name="Zismann V."/>
            <person name="Iobst S."/>
            <person name="de Vazeille A.R."/>
            <person name="Buell C.R."/>
            <person name="Ying K."/>
            <person name="Li Y."/>
            <person name="Lu T."/>
            <person name="Huang Y."/>
            <person name="Zhao Q."/>
            <person name="Feng Q."/>
            <person name="Zhang L."/>
            <person name="Zhu J."/>
            <person name="Weng Q."/>
            <person name="Mu J."/>
            <person name="Lu Y."/>
            <person name="Fan D."/>
            <person name="Liu Y."/>
            <person name="Guan J."/>
            <person name="Zhang Y."/>
            <person name="Yu S."/>
            <person name="Liu X."/>
            <person name="Zhang Y."/>
            <person name="Hong G."/>
            <person name="Han B."/>
            <person name="Choisne N."/>
            <person name="Demange N."/>
            <person name="Orjeda G."/>
            <person name="Samain S."/>
            <person name="Cattolico L."/>
            <person name="Pelletier E."/>
            <person name="Couloux A."/>
            <person name="Segurens B."/>
            <person name="Wincker P."/>
            <person name="D'Hont A."/>
            <person name="Scarpelli C."/>
            <person name="Weissenbach J."/>
            <person name="Salanoubat M."/>
            <person name="Quetier F."/>
            <person name="Yu Y."/>
            <person name="Kim H.R."/>
            <person name="Rambo T."/>
            <person name="Currie J."/>
            <person name="Collura K."/>
            <person name="Luo M."/>
            <person name="Yang T."/>
            <person name="Ammiraju J.S.S."/>
            <person name="Engler F."/>
            <person name="Soderlund C."/>
            <person name="Wing R.A."/>
            <person name="Palmer L.E."/>
            <person name="de la Bastide M."/>
            <person name="Spiegel L."/>
            <person name="Nascimento L."/>
            <person name="Zutavern T."/>
            <person name="O'Shaughnessy A."/>
            <person name="Dike S."/>
            <person name="Dedhia N."/>
            <person name="Preston R."/>
            <person name="Balija V."/>
            <person name="McCombie W.R."/>
            <person name="Chow T."/>
            <person name="Chen H."/>
            <person name="Chung M."/>
            <person name="Chen C."/>
            <person name="Shaw J."/>
            <person name="Wu H."/>
            <person name="Hsiao K."/>
            <person name="Chao Y."/>
            <person name="Chu M."/>
            <person name="Cheng C."/>
            <person name="Hour A."/>
            <person name="Lee P."/>
            <person name="Lin S."/>
            <person name="Lin Y."/>
            <person name="Liou J."/>
            <person name="Liu S."/>
            <person name="Hsing Y."/>
            <person name="Raghuvanshi S."/>
            <person name="Mohanty A."/>
            <person name="Bharti A.K."/>
            <person name="Gaur A."/>
            <person name="Gupta V."/>
            <person name="Kumar D."/>
            <person name="Ravi V."/>
            <person name="Vij S."/>
            <person name="Kapur A."/>
            <person name="Khurana P."/>
            <person name="Khurana P."/>
            <person name="Khurana J.P."/>
            <person name="Tyagi A.K."/>
            <person name="Gaikwad K."/>
            <person name="Singh A."/>
            <person name="Dalal V."/>
            <person name="Srivastava S."/>
            <person name="Dixit A."/>
            <person name="Pal A.K."/>
            <person name="Ghazi I.A."/>
            <person name="Yadav M."/>
            <person name="Pandit A."/>
            <person name="Bhargava A."/>
            <person name="Sureshbabu K."/>
            <person name="Batra K."/>
            <person name="Sharma T.R."/>
            <person name="Mohapatra T."/>
            <person name="Singh N.K."/>
            <person name="Messing J."/>
            <person name="Nelson A.B."/>
            <person name="Fuks G."/>
            <person name="Kavchok S."/>
            <person name="Keizer G."/>
            <person name="Linton E."/>
            <person name="Llaca V."/>
            <person name="Song R."/>
            <person name="Tanyolac B."/>
            <person name="Young S."/>
            <person name="Ho-Il K."/>
            <person name="Hahn J.H."/>
            <person name="Sangsakoo G."/>
            <person name="Vanavichit A."/>
            <person name="de Mattos Luiz.A.T."/>
            <person name="Zimmer P.D."/>
            <person name="Malone G."/>
            <person name="Dellagostin O."/>
            <person name="de Oliveira A.C."/>
            <person name="Bevan M."/>
            <person name="Bancroft I."/>
            <person name="Minx P."/>
            <person name="Cordum H."/>
            <person name="Wilson R."/>
            <person name="Cheng Z."/>
            <person name="Jin W."/>
            <person name="Jiang J."/>
            <person name="Leong S.A."/>
            <person name="Iwama H."/>
            <person name="Gojobori T."/>
            <person name="Itoh T."/>
            <person name="Niimura Y."/>
            <person name="Fujii Y."/>
            <person name="Habara T."/>
            <person name="Sakai H."/>
            <person name="Sato Y."/>
            <person name="Wilson G."/>
            <person name="Kumar K."/>
            <person name="McCouch S."/>
            <person name="Juretic N."/>
            <person name="Hoen D."/>
            <person name="Wright S."/>
            <person name="Bruskiewich R."/>
            <person name="Bureau T."/>
            <person name="Miyao A."/>
            <person name="Hirochika H."/>
            <person name="Nishikawa T."/>
            <person name="Kadowaki K."/>
            <person name="Sugiura M."/>
            <person name="Burr B."/>
            <person name="Sasaki T."/>
        </authorList>
    </citation>
    <scope>NUCLEOTIDE SEQUENCE [LARGE SCALE GENOMIC DNA]</scope>
    <source>
        <strain evidence="4">cv. Nipponbare</strain>
    </source>
</reference>
<dbReference type="Proteomes" id="UP000000763">
    <property type="component" value="Chromosome 7"/>
</dbReference>
<dbReference type="EMBL" id="AP005632">
    <property type="protein sequence ID" value="BAD31579.1"/>
    <property type="molecule type" value="Genomic_DNA"/>
</dbReference>
<dbReference type="EMBL" id="AP006163">
    <property type="protein sequence ID" value="BAC84720.1"/>
    <property type="molecule type" value="Genomic_DNA"/>
</dbReference>
<reference evidence="3" key="1">
    <citation type="submission" date="2002-08" db="EMBL/GenBank/DDBJ databases">
        <title>Oryza sativa nipponbare(GA3) genomic DNA, chromosome 7, BAC clone:OSJNBb0050B07.</title>
        <authorList>
            <person name="Sasaki T."/>
            <person name="Matsumoto T."/>
            <person name="Katayose Y."/>
        </authorList>
    </citation>
    <scope>NUCLEOTIDE SEQUENCE</scope>
</reference>
<dbReference type="AlphaFoldDB" id="Q6YT72"/>
<keyword evidence="1" id="KW-0812">Transmembrane</keyword>
<keyword evidence="1" id="KW-0472">Membrane</keyword>
<sequence>MHLGPRTSGLSRRTGRPSPGSCKYSMFFFAMLQLLPLLHFCAWFFLVGVYVRSVK</sequence>
<name>Q6YT72_ORYSJ</name>
<protein>
    <submittedName>
        <fullName evidence="2">Uncharacterized protein</fullName>
    </submittedName>
</protein>
<reference evidence="2" key="2">
    <citation type="submission" date="2003-01" db="EMBL/GenBank/DDBJ databases">
        <title>Oryza sativa nipponbare(GA3) genomic DNA, chromosome 7, BAC clone:B1364A02.</title>
        <authorList>
            <person name="Sasaki T."/>
            <person name="Matsumoto T."/>
            <person name="Katayose Y."/>
        </authorList>
    </citation>
    <scope>NUCLEOTIDE SEQUENCE</scope>
</reference>
<evidence type="ECO:0000313" key="4">
    <source>
        <dbReference type="Proteomes" id="UP000000763"/>
    </source>
</evidence>
<feature type="transmembrane region" description="Helical" evidence="1">
    <location>
        <begin position="26"/>
        <end position="51"/>
    </location>
</feature>
<gene>
    <name evidence="2" type="primary">B1364A02.33-2</name>
    <name evidence="3" type="ORF">OSJNBb0050B07.1-2</name>
</gene>
<proteinExistence type="predicted"/>
<organism evidence="2 4">
    <name type="scientific">Oryza sativa subsp. japonica</name>
    <name type="common">Rice</name>
    <dbReference type="NCBI Taxonomy" id="39947"/>
    <lineage>
        <taxon>Eukaryota</taxon>
        <taxon>Viridiplantae</taxon>
        <taxon>Streptophyta</taxon>
        <taxon>Embryophyta</taxon>
        <taxon>Tracheophyta</taxon>
        <taxon>Spermatophyta</taxon>
        <taxon>Magnoliopsida</taxon>
        <taxon>Liliopsida</taxon>
        <taxon>Poales</taxon>
        <taxon>Poaceae</taxon>
        <taxon>BOP clade</taxon>
        <taxon>Oryzoideae</taxon>
        <taxon>Oryzeae</taxon>
        <taxon>Oryzinae</taxon>
        <taxon>Oryza</taxon>
        <taxon>Oryza sativa</taxon>
    </lineage>
</organism>
<evidence type="ECO:0000313" key="2">
    <source>
        <dbReference type="EMBL" id="BAC84720.1"/>
    </source>
</evidence>
<reference evidence="4" key="4">
    <citation type="journal article" date="2008" name="Nucleic Acids Res.">
        <title>The rice annotation project database (RAP-DB): 2008 update.</title>
        <authorList>
            <consortium name="The rice annotation project (RAP)"/>
        </authorList>
    </citation>
    <scope>GENOME REANNOTATION</scope>
    <source>
        <strain evidence="4">cv. Nipponbare</strain>
    </source>
</reference>
<evidence type="ECO:0000256" key="1">
    <source>
        <dbReference type="SAM" id="Phobius"/>
    </source>
</evidence>